<keyword evidence="3" id="KW-1185">Reference proteome</keyword>
<organism evidence="4">
    <name type="scientific">Echinostoma caproni</name>
    <dbReference type="NCBI Taxonomy" id="27848"/>
    <lineage>
        <taxon>Eukaryota</taxon>
        <taxon>Metazoa</taxon>
        <taxon>Spiralia</taxon>
        <taxon>Lophotrochozoa</taxon>
        <taxon>Platyhelminthes</taxon>
        <taxon>Trematoda</taxon>
        <taxon>Digenea</taxon>
        <taxon>Plagiorchiida</taxon>
        <taxon>Echinostomata</taxon>
        <taxon>Echinostomatoidea</taxon>
        <taxon>Echinostomatidae</taxon>
        <taxon>Echinostoma</taxon>
    </lineage>
</organism>
<gene>
    <name evidence="2" type="ORF">ECPE_LOCUS10929</name>
</gene>
<evidence type="ECO:0000256" key="1">
    <source>
        <dbReference type="SAM" id="MobiDB-lite"/>
    </source>
</evidence>
<evidence type="ECO:0000313" key="4">
    <source>
        <dbReference type="WBParaSite" id="ECPE_0001096301-mRNA-1"/>
    </source>
</evidence>
<proteinExistence type="predicted"/>
<accession>A0A183AVE4</accession>
<evidence type="ECO:0000313" key="3">
    <source>
        <dbReference type="Proteomes" id="UP000272942"/>
    </source>
</evidence>
<dbReference type="WBParaSite" id="ECPE_0001096301-mRNA-1">
    <property type="protein sequence ID" value="ECPE_0001096301-mRNA-1"/>
    <property type="gene ID" value="ECPE_0001096301"/>
</dbReference>
<name>A0A183AVE4_9TREM</name>
<reference evidence="2 3" key="2">
    <citation type="submission" date="2018-11" db="EMBL/GenBank/DDBJ databases">
        <authorList>
            <consortium name="Pathogen Informatics"/>
        </authorList>
    </citation>
    <scope>NUCLEOTIDE SEQUENCE [LARGE SCALE GENOMIC DNA]</scope>
    <source>
        <strain evidence="2 3">Egypt</strain>
    </source>
</reference>
<protein>
    <submittedName>
        <fullName evidence="2 4">Uncharacterized protein</fullName>
    </submittedName>
</protein>
<dbReference type="EMBL" id="UZAN01049931">
    <property type="protein sequence ID" value="VDP87834.1"/>
    <property type="molecule type" value="Genomic_DNA"/>
</dbReference>
<feature type="region of interest" description="Disordered" evidence="1">
    <location>
        <begin position="1"/>
        <end position="31"/>
    </location>
</feature>
<feature type="compositionally biased region" description="Polar residues" evidence="1">
    <location>
        <begin position="1"/>
        <end position="11"/>
    </location>
</feature>
<dbReference type="AlphaFoldDB" id="A0A183AVE4"/>
<reference evidence="4" key="1">
    <citation type="submission" date="2016-06" db="UniProtKB">
        <authorList>
            <consortium name="WormBaseParasite"/>
        </authorList>
    </citation>
    <scope>IDENTIFICATION</scope>
</reference>
<evidence type="ECO:0000313" key="2">
    <source>
        <dbReference type="EMBL" id="VDP87834.1"/>
    </source>
</evidence>
<dbReference type="Proteomes" id="UP000272942">
    <property type="component" value="Unassembled WGS sequence"/>
</dbReference>
<sequence>MDRRNQTQQKPTVKKRLPADNDETGQMTPLNSKGFLRRQRLNCFYTNDQDFLSKFPEVELLLQWNLNAVNETWLTTKILDSEMRLPGMQLLRRDRATRGGGLLLYYHNSLQCEQIECPFAA</sequence>
<dbReference type="OrthoDB" id="6152807at2759"/>